<dbReference type="AlphaFoldDB" id="A0A9K3LQJ0"/>
<keyword evidence="5" id="KW-0255">Endonuclease</keyword>
<dbReference type="GO" id="GO:0046872">
    <property type="term" value="F:metal ion binding"/>
    <property type="evidence" value="ECO:0007669"/>
    <property type="project" value="UniProtKB-KW"/>
</dbReference>
<evidence type="ECO:0000256" key="1">
    <source>
        <dbReference type="ARBA" id="ARBA00001968"/>
    </source>
</evidence>
<keyword evidence="2" id="KW-0479">Metal-binding</keyword>
<feature type="region of interest" description="Disordered" evidence="3">
    <location>
        <begin position="217"/>
        <end position="238"/>
    </location>
</feature>
<accession>A0A9K3LQJ0</accession>
<evidence type="ECO:0000256" key="2">
    <source>
        <dbReference type="ARBA" id="ARBA00022723"/>
    </source>
</evidence>
<dbReference type="InterPro" id="IPR027806">
    <property type="entry name" value="HARBI1_dom"/>
</dbReference>
<keyword evidence="5" id="KW-0540">Nuclease</keyword>
<dbReference type="Pfam" id="PF13359">
    <property type="entry name" value="DDE_Tnp_4"/>
    <property type="match status" value="1"/>
</dbReference>
<evidence type="ECO:0000313" key="6">
    <source>
        <dbReference type="Proteomes" id="UP000693970"/>
    </source>
</evidence>
<protein>
    <submittedName>
        <fullName evidence="5">DDE superfamily endonuclease</fullName>
    </submittedName>
</protein>
<feature type="compositionally biased region" description="Basic and acidic residues" evidence="3">
    <location>
        <begin position="217"/>
        <end position="229"/>
    </location>
</feature>
<reference evidence="5" key="1">
    <citation type="journal article" date="2021" name="Sci. Rep.">
        <title>Diploid genomic architecture of Nitzschia inconspicua, an elite biomass production diatom.</title>
        <authorList>
            <person name="Oliver A."/>
            <person name="Podell S."/>
            <person name="Pinowska A."/>
            <person name="Traller J.C."/>
            <person name="Smith S.R."/>
            <person name="McClure R."/>
            <person name="Beliaev A."/>
            <person name="Bohutskyi P."/>
            <person name="Hill E.A."/>
            <person name="Rabines A."/>
            <person name="Zheng H."/>
            <person name="Allen L.Z."/>
            <person name="Kuo A."/>
            <person name="Grigoriev I.V."/>
            <person name="Allen A.E."/>
            <person name="Hazlebeck D."/>
            <person name="Allen E.E."/>
        </authorList>
    </citation>
    <scope>NUCLEOTIDE SEQUENCE</scope>
    <source>
        <strain evidence="5">Hildebrandi</strain>
    </source>
</reference>
<gene>
    <name evidence="5" type="ORF">IV203_038279</name>
</gene>
<organism evidence="5 6">
    <name type="scientific">Nitzschia inconspicua</name>
    <dbReference type="NCBI Taxonomy" id="303405"/>
    <lineage>
        <taxon>Eukaryota</taxon>
        <taxon>Sar</taxon>
        <taxon>Stramenopiles</taxon>
        <taxon>Ochrophyta</taxon>
        <taxon>Bacillariophyta</taxon>
        <taxon>Bacillariophyceae</taxon>
        <taxon>Bacillariophycidae</taxon>
        <taxon>Bacillariales</taxon>
        <taxon>Bacillariaceae</taxon>
        <taxon>Nitzschia</taxon>
    </lineage>
</organism>
<proteinExistence type="predicted"/>
<evidence type="ECO:0000259" key="4">
    <source>
        <dbReference type="Pfam" id="PF13359"/>
    </source>
</evidence>
<keyword evidence="5" id="KW-0378">Hydrolase</keyword>
<evidence type="ECO:0000256" key="3">
    <source>
        <dbReference type="SAM" id="MobiDB-lite"/>
    </source>
</evidence>
<comment type="caution">
    <text evidence="5">The sequence shown here is derived from an EMBL/GenBank/DDBJ whole genome shotgun (WGS) entry which is preliminary data.</text>
</comment>
<sequence length="284" mass="32774">MIWHKQDLDQKSTVRPFRRQQPCKQEGLDSVGFLGRQASVSNEENLRRFRSFFGVGPAAAATVLFDLNRKERVTIDHFLLAIYWLKTYQTETVMSRWWNMAEPTIRKHIWRVAELKQSLKEEKVVFGDFKNDPIFIISVDGVHCRTFEARKKPTGKVYSHKSHGPGLAYELGIAVYESRLVWINGPFDASVHDIMMFRNPDDPDSSLKETIPDGKRAIADNGYRGERQSKTAPPNRLDSQLKDLKNRARARHEAFNGRIKSFFILSSTFRGFLSASMQIETHLE</sequence>
<evidence type="ECO:0000313" key="5">
    <source>
        <dbReference type="EMBL" id="KAG7365076.1"/>
    </source>
</evidence>
<dbReference type="Proteomes" id="UP000693970">
    <property type="component" value="Unassembled WGS sequence"/>
</dbReference>
<comment type="cofactor">
    <cofactor evidence="1">
        <name>a divalent metal cation</name>
        <dbReference type="ChEBI" id="CHEBI:60240"/>
    </cofactor>
</comment>
<dbReference type="GO" id="GO:0004519">
    <property type="term" value="F:endonuclease activity"/>
    <property type="evidence" value="ECO:0007669"/>
    <property type="project" value="UniProtKB-KW"/>
</dbReference>
<dbReference type="EMBL" id="JAGRRH010000009">
    <property type="protein sequence ID" value="KAG7365076.1"/>
    <property type="molecule type" value="Genomic_DNA"/>
</dbReference>
<feature type="domain" description="DDE Tnp4" evidence="4">
    <location>
        <begin position="139"/>
        <end position="271"/>
    </location>
</feature>
<name>A0A9K3LQJ0_9STRA</name>
<keyword evidence="6" id="KW-1185">Reference proteome</keyword>
<dbReference type="OrthoDB" id="40315at2759"/>
<reference evidence="5" key="2">
    <citation type="submission" date="2021-04" db="EMBL/GenBank/DDBJ databases">
        <authorList>
            <person name="Podell S."/>
        </authorList>
    </citation>
    <scope>NUCLEOTIDE SEQUENCE</scope>
    <source>
        <strain evidence="5">Hildebrandi</strain>
    </source>
</reference>